<feature type="transmembrane region" description="Helical" evidence="4">
    <location>
        <begin position="771"/>
        <end position="796"/>
    </location>
</feature>
<keyword evidence="4" id="KW-0812">Transmembrane</keyword>
<evidence type="ECO:0000256" key="2">
    <source>
        <dbReference type="ARBA" id="ARBA00022738"/>
    </source>
</evidence>
<reference evidence="5" key="1">
    <citation type="submission" date="2006-06" db="EMBL/GenBank/DDBJ databases">
        <title>Complete sequence of Trichodesmium erythraeum IMS101.</title>
        <authorList>
            <consortium name="US DOE Joint Genome Institute"/>
            <person name="Copeland A."/>
            <person name="Lucas S."/>
            <person name="Lapidus A."/>
            <person name="Barry K."/>
            <person name="Detter J.C."/>
            <person name="Glavina del Rio T."/>
            <person name="Hammon N."/>
            <person name="Israni S."/>
            <person name="Dalin E."/>
            <person name="Tice H."/>
            <person name="Pitluck S."/>
            <person name="Kiss H."/>
            <person name="Munk A.C."/>
            <person name="Brettin T."/>
            <person name="Bruce D."/>
            <person name="Han C."/>
            <person name="Tapia R."/>
            <person name="Gilna P."/>
            <person name="Schmutz J."/>
            <person name="Larimer F."/>
            <person name="Land M."/>
            <person name="Hauser L."/>
            <person name="Kyrpides N."/>
            <person name="Kim E."/>
            <person name="Richardson P."/>
        </authorList>
    </citation>
    <scope>NUCLEOTIDE SEQUENCE [LARGE SCALE GENOMIC DNA]</scope>
    <source>
        <strain evidence="5">IMS101</strain>
    </source>
</reference>
<dbReference type="AlphaFoldDB" id="Q11AA4"/>
<protein>
    <submittedName>
        <fullName evidence="5">HEAT domain containing protein</fullName>
    </submittedName>
</protein>
<feature type="compositionally biased region" description="Basic and acidic residues" evidence="3">
    <location>
        <begin position="732"/>
        <end position="744"/>
    </location>
</feature>
<keyword evidence="4" id="KW-0472">Membrane</keyword>
<keyword evidence="2" id="KW-0605">Phycobilisome</keyword>
<dbReference type="InterPro" id="IPR016024">
    <property type="entry name" value="ARM-type_fold"/>
</dbReference>
<keyword evidence="1" id="KW-0042">Antenna complex</keyword>
<dbReference type="KEGG" id="ter:Tery_0057"/>
<dbReference type="eggNOG" id="COG5635">
    <property type="taxonomic scope" value="Bacteria"/>
</dbReference>
<feature type="region of interest" description="Disordered" evidence="3">
    <location>
        <begin position="692"/>
        <end position="746"/>
    </location>
</feature>
<gene>
    <name evidence="5" type="ordered locus">Tery_0057</name>
</gene>
<dbReference type="InterPro" id="IPR011989">
    <property type="entry name" value="ARM-like"/>
</dbReference>
<keyword evidence="4" id="KW-1133">Transmembrane helix</keyword>
<evidence type="ECO:0000256" key="1">
    <source>
        <dbReference type="ARBA" id="ARBA00022549"/>
    </source>
</evidence>
<feature type="compositionally biased region" description="Polar residues" evidence="3">
    <location>
        <begin position="704"/>
        <end position="713"/>
    </location>
</feature>
<evidence type="ECO:0000256" key="4">
    <source>
        <dbReference type="SAM" id="Phobius"/>
    </source>
</evidence>
<feature type="compositionally biased region" description="Basic and acidic residues" evidence="3">
    <location>
        <begin position="692"/>
        <end position="703"/>
    </location>
</feature>
<proteinExistence type="predicted"/>
<dbReference type="EMBL" id="CP000393">
    <property type="protein sequence ID" value="ABG49570.1"/>
    <property type="molecule type" value="Genomic_DNA"/>
</dbReference>
<organism evidence="5">
    <name type="scientific">Trichodesmium erythraeum (strain IMS101)</name>
    <dbReference type="NCBI Taxonomy" id="203124"/>
    <lineage>
        <taxon>Bacteria</taxon>
        <taxon>Bacillati</taxon>
        <taxon>Cyanobacteriota</taxon>
        <taxon>Cyanophyceae</taxon>
        <taxon>Oscillatoriophycideae</taxon>
        <taxon>Oscillatoriales</taxon>
        <taxon>Microcoleaceae</taxon>
        <taxon>Trichodesmium</taxon>
    </lineage>
</organism>
<dbReference type="eggNOG" id="COG1413">
    <property type="taxonomic scope" value="Bacteria"/>
</dbReference>
<dbReference type="Gene3D" id="1.25.10.10">
    <property type="entry name" value="Leucine-rich Repeat Variant"/>
    <property type="match status" value="1"/>
</dbReference>
<dbReference type="InterPro" id="IPR021133">
    <property type="entry name" value="HEAT_type_2"/>
</dbReference>
<name>Q11AA4_TRIEI</name>
<dbReference type="SUPFAM" id="SSF48371">
    <property type="entry name" value="ARM repeat"/>
    <property type="match status" value="1"/>
</dbReference>
<dbReference type="HOGENOM" id="CLU_315665_0_0_3"/>
<sequence>MKEINQKKLNNSLNGEKIDFDLLWNTIQVKKDLLELIRTPFLLYVLSSTLVSIYQQNPSSISQGIEAIYKAVSNLEKLLDKFVREQYKRESGKSKIPIPWSLNKVKRLLGQIAVLMMSDREPDDNEILPEHFNKVIQIQEDIKKFIDLTKNLYLLESEEKANNQNPTSTYKFRHLTLRDYFAFDYGSNFFDQQEDNFNQKSEKFKLEIEPEQVVKAIGKIEKEQVVKLLTKLLDHPDPDVRYEAIKSLGELRTLVYVEGYNSDLKNQVVNYSLDEFDKSLIKEYFSEKKYFEINDNEAKKIYQYSGGNVWIIEQIATMFGVVSLDEILGVDDVPMPIAAKSPDEQILATTVQRLLHYCVNKEDKRAVYLLAIAYCPNPEFLKFMLGCENLDAKLQELHNNYPFILPEKQQLEEIHQKFTKQYLLSLRNENNFNKYESESQKIAKNLNRKAAHYFQDKIEDLTGKLTTAKQRFRNEEFPDFIINWFYHRFWLSSKDNVEYIWNDMIPYLVEGWRYNNNFVIELLKIAGEFDKDYEFFQLFKAVFMERKDPYSLVKKLVEKSDKTTKKDEWVAIVLLIYCDFLYEEKKYSEVLKRWEQAQIFIPEEAEDLRRSFEKLRSLSFKQEKKNDFKEDQIETESSPPIDLSKNIDLGKVSSDILSRLEKLENQRNTFSQQATQKEEKTELQLKQNYHPNEEKIEEDKEQKFNSQTWSEKQANIPKKEKTESQLKQNYHPNEEKIEEDKEQKFNSQTWSEKQANILKSDNEKLIYQLKFWHLIVLIFPLYIIILVFFFLVYLIYEQNNMPEKIQIRNEQNNMPEKIQARNEQNNMPEKIQPKNEQEYKKLNEQENENLIESAIFFAKNNRVDKGLENLCEIPRNSNSFREAKQWINRWSKDDYWGPQLPSIIEKFQEEGLSCPAAEDADLRRY</sequence>
<evidence type="ECO:0000256" key="3">
    <source>
        <dbReference type="SAM" id="MobiDB-lite"/>
    </source>
</evidence>
<accession>Q11AA4</accession>
<dbReference type="Pfam" id="PF13646">
    <property type="entry name" value="HEAT_2"/>
    <property type="match status" value="1"/>
</dbReference>
<evidence type="ECO:0000313" key="5">
    <source>
        <dbReference type="EMBL" id="ABG49570.1"/>
    </source>
</evidence>
<dbReference type="GO" id="GO:0030089">
    <property type="term" value="C:phycobilisome"/>
    <property type="evidence" value="ECO:0007669"/>
    <property type="project" value="UniProtKB-KW"/>
</dbReference>
<dbReference type="PROSITE" id="PS50077">
    <property type="entry name" value="HEAT_REPEAT"/>
    <property type="match status" value="1"/>
</dbReference>